<dbReference type="PROSITE" id="PS50853">
    <property type="entry name" value="FN3"/>
    <property type="match status" value="1"/>
</dbReference>
<gene>
    <name evidence="2" type="ORF">SAMN04488023_16011</name>
</gene>
<sequence>MVLVAPGNHLETSNYQQTFWWEKQEDALGYRLQIVSPKFDSISKFIIDTVVSQNKFVYTLDPGKYEWRVRAENGSSSTAFTSRKFTVYPSSLKDQSVQLVSPNADVYTTTADIKYSWLGLFGSTQYRLQVDQNNFADEQNLLINTTTNNLSFLQTLSKEGKYQFRVRAENATENSKWSSVRNFTYDVTGPEKVVLSSPANKQTVAKPVKLLWNKPADADRFEVYVYQSDSVTLFNNAYPQKLTTTEHIFTGGDAGQTLLWRVRAIDKAGNVGAYSDFRGFVIQ</sequence>
<keyword evidence="3" id="KW-1185">Reference proteome</keyword>
<feature type="domain" description="Fibronectin type-III" evidence="1">
    <location>
        <begin position="98"/>
        <end position="191"/>
    </location>
</feature>
<organism evidence="2 3">
    <name type="scientific">Pedobacter rhizosphaerae</name>
    <dbReference type="NCBI Taxonomy" id="390241"/>
    <lineage>
        <taxon>Bacteria</taxon>
        <taxon>Pseudomonadati</taxon>
        <taxon>Bacteroidota</taxon>
        <taxon>Sphingobacteriia</taxon>
        <taxon>Sphingobacteriales</taxon>
        <taxon>Sphingobacteriaceae</taxon>
        <taxon>Pedobacter</taxon>
    </lineage>
</organism>
<evidence type="ECO:0000313" key="3">
    <source>
        <dbReference type="Proteomes" id="UP000199572"/>
    </source>
</evidence>
<dbReference type="Gene3D" id="2.60.40.10">
    <property type="entry name" value="Immunoglobulins"/>
    <property type="match status" value="3"/>
</dbReference>
<name>A0A1H9W7B6_9SPHI</name>
<dbReference type="SUPFAM" id="SSF49265">
    <property type="entry name" value="Fibronectin type III"/>
    <property type="match status" value="1"/>
</dbReference>
<dbReference type="EMBL" id="FOGG01000060">
    <property type="protein sequence ID" value="SES29587.1"/>
    <property type="molecule type" value="Genomic_DNA"/>
</dbReference>
<dbReference type="STRING" id="390241.SAMN04488023_16011"/>
<dbReference type="AlphaFoldDB" id="A0A1H9W7B6"/>
<accession>A0A1H9W7B6</accession>
<reference evidence="2 3" key="1">
    <citation type="submission" date="2016-10" db="EMBL/GenBank/DDBJ databases">
        <authorList>
            <person name="de Groot N.N."/>
        </authorList>
    </citation>
    <scope>NUCLEOTIDE SEQUENCE [LARGE SCALE GENOMIC DNA]</scope>
    <source>
        <strain evidence="2 3">DSM 18610</strain>
    </source>
</reference>
<dbReference type="InterPro" id="IPR036116">
    <property type="entry name" value="FN3_sf"/>
</dbReference>
<evidence type="ECO:0000259" key="1">
    <source>
        <dbReference type="PROSITE" id="PS50853"/>
    </source>
</evidence>
<dbReference type="CDD" id="cd00063">
    <property type="entry name" value="FN3"/>
    <property type="match status" value="1"/>
</dbReference>
<dbReference type="Proteomes" id="UP000199572">
    <property type="component" value="Unassembled WGS sequence"/>
</dbReference>
<dbReference type="InterPro" id="IPR003961">
    <property type="entry name" value="FN3_dom"/>
</dbReference>
<dbReference type="InterPro" id="IPR013783">
    <property type="entry name" value="Ig-like_fold"/>
</dbReference>
<proteinExistence type="predicted"/>
<evidence type="ECO:0000313" key="2">
    <source>
        <dbReference type="EMBL" id="SES29587.1"/>
    </source>
</evidence>
<protein>
    <recommendedName>
        <fullName evidence="1">Fibronectin type-III domain-containing protein</fullName>
    </recommendedName>
</protein>